<feature type="non-terminal residue" evidence="2">
    <location>
        <position position="1"/>
    </location>
</feature>
<accession>A0A9N9BY37</accession>
<proteinExistence type="predicted"/>
<gene>
    <name evidence="2" type="ORF">CPELLU_LOCUS6222</name>
</gene>
<dbReference type="EMBL" id="CAJVQA010003808">
    <property type="protein sequence ID" value="CAG8583933.1"/>
    <property type="molecule type" value="Genomic_DNA"/>
</dbReference>
<organism evidence="2 3">
    <name type="scientific">Cetraspora pellucida</name>
    <dbReference type="NCBI Taxonomy" id="1433469"/>
    <lineage>
        <taxon>Eukaryota</taxon>
        <taxon>Fungi</taxon>
        <taxon>Fungi incertae sedis</taxon>
        <taxon>Mucoromycota</taxon>
        <taxon>Glomeromycotina</taxon>
        <taxon>Glomeromycetes</taxon>
        <taxon>Diversisporales</taxon>
        <taxon>Gigasporaceae</taxon>
        <taxon>Cetraspora</taxon>
    </lineage>
</organism>
<keyword evidence="3" id="KW-1185">Reference proteome</keyword>
<evidence type="ECO:0000313" key="3">
    <source>
        <dbReference type="Proteomes" id="UP000789759"/>
    </source>
</evidence>
<comment type="caution">
    <text evidence="2">The sequence shown here is derived from an EMBL/GenBank/DDBJ whole genome shotgun (WGS) entry which is preliminary data.</text>
</comment>
<dbReference type="Proteomes" id="UP000789759">
    <property type="component" value="Unassembled WGS sequence"/>
</dbReference>
<evidence type="ECO:0000256" key="1">
    <source>
        <dbReference type="SAM" id="MobiDB-lite"/>
    </source>
</evidence>
<feature type="compositionally biased region" description="Acidic residues" evidence="1">
    <location>
        <begin position="161"/>
        <end position="170"/>
    </location>
</feature>
<reference evidence="2" key="1">
    <citation type="submission" date="2021-06" db="EMBL/GenBank/DDBJ databases">
        <authorList>
            <person name="Kallberg Y."/>
            <person name="Tangrot J."/>
            <person name="Rosling A."/>
        </authorList>
    </citation>
    <scope>NUCLEOTIDE SEQUENCE</scope>
    <source>
        <strain evidence="2">FL966</strain>
    </source>
</reference>
<evidence type="ECO:0000313" key="2">
    <source>
        <dbReference type="EMBL" id="CAG8583933.1"/>
    </source>
</evidence>
<name>A0A9N9BY37_9GLOM</name>
<dbReference type="AlphaFoldDB" id="A0A9N9BY37"/>
<feature type="region of interest" description="Disordered" evidence="1">
    <location>
        <begin position="149"/>
        <end position="179"/>
    </location>
</feature>
<protein>
    <submittedName>
        <fullName evidence="2">6761_t:CDS:1</fullName>
    </submittedName>
</protein>
<sequence length="206" mass="24712">MKTLLVNKLTEQKKHIQNLQASNRRQGFQLRPDNRDDILIIPKSKKQAFKHTQKVYKRLEYLEFIINKKKSYNGFIKNNGVFRVQHKLSRDDIYDTTKEDKRYSERMPKSEYYEEWTSISLKRKQVPIRYMNKEPSRLEQIKRRSADSRLHKSVRIKSSEESIEEMETYQESDCSGSSDEHSACFIERLEYLDQSFIDTTDQSVKQ</sequence>